<evidence type="ECO:0000259" key="1">
    <source>
        <dbReference type="Pfam" id="PF05050"/>
    </source>
</evidence>
<dbReference type="OrthoDB" id="411251at2759"/>
<sequence length="525" mass="58263">MERRKFRPCRFVCLLLLSATFCLTLGYLLGKFVFDSASDSPGNILSYCKNTCPFANNGVCDEGRRSNSTGPGILRISYKLVTCDLGTDCADCGAWKSSEEPTWLKEGGKEGPIALLNNRQIEIRVKSANVAMPGVLPFAFAYTDPKKDVDVSHHFETSGVVERGITKVFYNIFKGRCFRSDGRRALFVDVGGNFGWFSILAASMGCRVIVFEPVPQFRAFLEYNVLLNGLQHLVDIVESVVSHKTGGPELKLVVPSKGIWGTAGIDGLNIDVSINSDNEEILVKSVTLDEVVSEDVLLLKVDVEGWEWSVIKGAETLLAKYNVENVVMEYSPGVGERSQRFDDMLSTINMLIDLVKGGFRIGHITEYNMFDPLESPLSKYEEVTNRNLKFDLRDLQLYMSRQLGCPPPIKNNDYNCNGVPEDLSPRSFRSVIGHNTNVWAAKNSSTLLMLEGVVGMIGLDEPAETYMATKILNHGMGRRHCMGIEPKYQVHHRCPCSNKAVCGETEKTVVQMAKEGKISSNYIIS</sequence>
<dbReference type="Gene3D" id="3.40.50.150">
    <property type="entry name" value="Vaccinia Virus protein VP39"/>
    <property type="match status" value="1"/>
</dbReference>
<keyword evidence="3" id="KW-1185">Reference proteome</keyword>
<accession>A0A250XRB0</accession>
<proteinExistence type="predicted"/>
<comment type="caution">
    <text evidence="2">The sequence shown here is derived from an EMBL/GenBank/DDBJ whole genome shotgun (WGS) entry which is preliminary data.</text>
</comment>
<feature type="domain" description="Methyltransferase FkbM" evidence="1">
    <location>
        <begin position="189"/>
        <end position="348"/>
    </location>
</feature>
<gene>
    <name evidence="2" type="ORF">CEUSTIGMA_g13022.t1</name>
</gene>
<organism evidence="2 3">
    <name type="scientific">Chlamydomonas eustigma</name>
    <dbReference type="NCBI Taxonomy" id="1157962"/>
    <lineage>
        <taxon>Eukaryota</taxon>
        <taxon>Viridiplantae</taxon>
        <taxon>Chlorophyta</taxon>
        <taxon>core chlorophytes</taxon>
        <taxon>Chlorophyceae</taxon>
        <taxon>CS clade</taxon>
        <taxon>Chlamydomonadales</taxon>
        <taxon>Chlamydomonadaceae</taxon>
        <taxon>Chlamydomonas</taxon>
    </lineage>
</organism>
<evidence type="ECO:0000313" key="3">
    <source>
        <dbReference type="Proteomes" id="UP000232323"/>
    </source>
</evidence>
<dbReference type="EMBL" id="BEGY01000180">
    <property type="protein sequence ID" value="GAX85607.1"/>
    <property type="molecule type" value="Genomic_DNA"/>
</dbReference>
<dbReference type="NCBIfam" id="TIGR01444">
    <property type="entry name" value="fkbM_fam"/>
    <property type="match status" value="1"/>
</dbReference>
<dbReference type="PANTHER" id="PTHR34203">
    <property type="entry name" value="METHYLTRANSFERASE, FKBM FAMILY PROTEIN"/>
    <property type="match status" value="1"/>
</dbReference>
<dbReference type="InterPro" id="IPR029063">
    <property type="entry name" value="SAM-dependent_MTases_sf"/>
</dbReference>
<dbReference type="AlphaFoldDB" id="A0A250XRB0"/>
<evidence type="ECO:0000313" key="2">
    <source>
        <dbReference type="EMBL" id="GAX85607.1"/>
    </source>
</evidence>
<dbReference type="Pfam" id="PF05050">
    <property type="entry name" value="Methyltransf_21"/>
    <property type="match status" value="1"/>
</dbReference>
<dbReference type="PANTHER" id="PTHR34203:SF13">
    <property type="entry name" value="EXPRESSED PROTEIN"/>
    <property type="match status" value="1"/>
</dbReference>
<name>A0A250XRB0_9CHLO</name>
<dbReference type="Proteomes" id="UP000232323">
    <property type="component" value="Unassembled WGS sequence"/>
</dbReference>
<dbReference type="InterPro" id="IPR006342">
    <property type="entry name" value="FkbM_mtfrase"/>
</dbReference>
<dbReference type="InterPro" id="IPR052514">
    <property type="entry name" value="SAM-dependent_MTase"/>
</dbReference>
<reference evidence="2 3" key="1">
    <citation type="submission" date="2017-08" db="EMBL/GenBank/DDBJ databases">
        <title>Acidophilic green algal genome provides insights into adaptation to an acidic environment.</title>
        <authorList>
            <person name="Hirooka S."/>
            <person name="Hirose Y."/>
            <person name="Kanesaki Y."/>
            <person name="Higuchi S."/>
            <person name="Fujiwara T."/>
            <person name="Onuma R."/>
            <person name="Era A."/>
            <person name="Ohbayashi R."/>
            <person name="Uzuka A."/>
            <person name="Nozaki H."/>
            <person name="Yoshikawa H."/>
            <person name="Miyagishima S.Y."/>
        </authorList>
    </citation>
    <scope>NUCLEOTIDE SEQUENCE [LARGE SCALE GENOMIC DNA]</scope>
    <source>
        <strain evidence="2 3">NIES-2499</strain>
    </source>
</reference>
<dbReference type="SUPFAM" id="SSF53335">
    <property type="entry name" value="S-adenosyl-L-methionine-dependent methyltransferases"/>
    <property type="match status" value="1"/>
</dbReference>
<protein>
    <recommendedName>
        <fullName evidence="1">Methyltransferase FkbM domain-containing protein</fullName>
    </recommendedName>
</protein>